<organism evidence="3 4">
    <name type="scientific">Streptomyces cellostaticus</name>
    <dbReference type="NCBI Taxonomy" id="67285"/>
    <lineage>
        <taxon>Bacteria</taxon>
        <taxon>Bacillati</taxon>
        <taxon>Actinomycetota</taxon>
        <taxon>Actinomycetes</taxon>
        <taxon>Kitasatosporales</taxon>
        <taxon>Streptomycetaceae</taxon>
        <taxon>Streptomyces</taxon>
    </lineage>
</organism>
<feature type="chain" id="PRO_5007153642" description="Gram-positive cocci surface proteins LPxTG domain-containing protein" evidence="2">
    <location>
        <begin position="21"/>
        <end position="198"/>
    </location>
</feature>
<reference evidence="3 4" key="1">
    <citation type="submission" date="2015-10" db="EMBL/GenBank/DDBJ databases">
        <title>Draft genome sequence of Streptomyces cellostaticus DSM 40189, type strain for the species Streptomyces cellostaticus.</title>
        <authorList>
            <person name="Ruckert C."/>
            <person name="Winkler A."/>
            <person name="Kalinowski J."/>
            <person name="Kampfer P."/>
            <person name="Glaeser S."/>
        </authorList>
    </citation>
    <scope>NUCLEOTIDE SEQUENCE [LARGE SCALE GENOMIC DNA]</scope>
    <source>
        <strain evidence="3 4">DSM 40189</strain>
    </source>
</reference>
<feature type="compositionally biased region" description="Pro residues" evidence="1">
    <location>
        <begin position="150"/>
        <end position="161"/>
    </location>
</feature>
<evidence type="ECO:0000313" key="3">
    <source>
        <dbReference type="EMBL" id="KUM93693.1"/>
    </source>
</evidence>
<name>A0A117PVF4_9ACTN</name>
<evidence type="ECO:0008006" key="5">
    <source>
        <dbReference type="Google" id="ProtNLM"/>
    </source>
</evidence>
<feature type="compositionally biased region" description="Basic and acidic residues" evidence="1">
    <location>
        <begin position="140"/>
        <end position="149"/>
    </location>
</feature>
<evidence type="ECO:0000313" key="4">
    <source>
        <dbReference type="Proteomes" id="UP000054241"/>
    </source>
</evidence>
<dbReference type="Proteomes" id="UP000054241">
    <property type="component" value="Unassembled WGS sequence"/>
</dbReference>
<feature type="signal peptide" evidence="2">
    <location>
        <begin position="1"/>
        <end position="20"/>
    </location>
</feature>
<feature type="compositionally biased region" description="Low complexity" evidence="1">
    <location>
        <begin position="63"/>
        <end position="95"/>
    </location>
</feature>
<comment type="caution">
    <text evidence="3">The sequence shown here is derived from an EMBL/GenBank/DDBJ whole genome shotgun (WGS) entry which is preliminary data.</text>
</comment>
<feature type="region of interest" description="Disordered" evidence="1">
    <location>
        <begin position="38"/>
        <end position="174"/>
    </location>
</feature>
<accession>A0A117PVF4</accession>
<dbReference type="AlphaFoldDB" id="A0A117PVF4"/>
<protein>
    <recommendedName>
        <fullName evidence="5">Gram-positive cocci surface proteins LPxTG domain-containing protein</fullName>
    </recommendedName>
</protein>
<keyword evidence="2" id="KW-0732">Signal</keyword>
<sequence length="198" mass="19843">MIVAAAATTALSLSGTWASADSGSLATADSPAALSGDMAAWDGLADPEFPEPGFGDSPPARNVASAASSSHAVSSAQKAHRAAPVSPAPVAATPTHKPSEQPCACYGEDEAPAPVPTPSKPPKPPHPPKATPPATPKPTPTRDKPEKPPVRPTPEWSPTPPEMAETGTEGTLGGMAASAALLAAGTVLFRRGRAASRR</sequence>
<gene>
    <name evidence="3" type="ORF">AQI88_25105</name>
</gene>
<evidence type="ECO:0000256" key="1">
    <source>
        <dbReference type="SAM" id="MobiDB-lite"/>
    </source>
</evidence>
<keyword evidence="4" id="KW-1185">Reference proteome</keyword>
<dbReference type="EMBL" id="LMWL01000044">
    <property type="protein sequence ID" value="KUM93693.1"/>
    <property type="molecule type" value="Genomic_DNA"/>
</dbReference>
<proteinExistence type="predicted"/>
<evidence type="ECO:0000256" key="2">
    <source>
        <dbReference type="SAM" id="SignalP"/>
    </source>
</evidence>
<feature type="compositionally biased region" description="Pro residues" evidence="1">
    <location>
        <begin position="113"/>
        <end position="139"/>
    </location>
</feature>